<dbReference type="Proteomes" id="UP000243579">
    <property type="component" value="Unassembled WGS sequence"/>
</dbReference>
<dbReference type="PROSITE" id="PS50808">
    <property type="entry name" value="ZF_BED"/>
    <property type="match status" value="1"/>
</dbReference>
<keyword evidence="11" id="KW-1185">Reference proteome</keyword>
<name>A0A1V9YQV5_ACHHY</name>
<dbReference type="GO" id="GO:0003677">
    <property type="term" value="F:DNA binding"/>
    <property type="evidence" value="ECO:0007669"/>
    <property type="project" value="InterPro"/>
</dbReference>
<dbReference type="PANTHER" id="PTHR46481">
    <property type="entry name" value="ZINC FINGER BED DOMAIN-CONTAINING PROTEIN 4"/>
    <property type="match status" value="1"/>
</dbReference>
<organism evidence="10 11">
    <name type="scientific">Achlya hypogyna</name>
    <name type="common">Oomycete</name>
    <name type="synonym">Protoachlya hypogyna</name>
    <dbReference type="NCBI Taxonomy" id="1202772"/>
    <lineage>
        <taxon>Eukaryota</taxon>
        <taxon>Sar</taxon>
        <taxon>Stramenopiles</taxon>
        <taxon>Oomycota</taxon>
        <taxon>Saprolegniomycetes</taxon>
        <taxon>Saprolegniales</taxon>
        <taxon>Achlyaceae</taxon>
        <taxon>Achlya</taxon>
    </lineage>
</organism>
<reference evidence="10 11" key="1">
    <citation type="journal article" date="2014" name="Genome Biol. Evol.">
        <title>The secreted proteins of Achlya hypogyna and Thraustotheca clavata identify the ancestral oomycete secretome and reveal gene acquisitions by horizontal gene transfer.</title>
        <authorList>
            <person name="Misner I."/>
            <person name="Blouin N."/>
            <person name="Leonard G."/>
            <person name="Richards T.A."/>
            <person name="Lane C.E."/>
        </authorList>
    </citation>
    <scope>NUCLEOTIDE SEQUENCE [LARGE SCALE GENOMIC DNA]</scope>
    <source>
        <strain evidence="10 11">ATCC 48635</strain>
    </source>
</reference>
<accession>A0A1V9YQV5</accession>
<protein>
    <recommendedName>
        <fullName evidence="9">BED-type domain-containing protein</fullName>
    </recommendedName>
</protein>
<evidence type="ECO:0000256" key="4">
    <source>
        <dbReference type="ARBA" id="ARBA00022833"/>
    </source>
</evidence>
<dbReference type="GO" id="GO:0008270">
    <property type="term" value="F:zinc ion binding"/>
    <property type="evidence" value="ECO:0007669"/>
    <property type="project" value="UniProtKB-KW"/>
</dbReference>
<keyword evidence="6" id="KW-0804">Transcription</keyword>
<evidence type="ECO:0000256" key="6">
    <source>
        <dbReference type="ARBA" id="ARBA00023163"/>
    </source>
</evidence>
<evidence type="ECO:0000256" key="5">
    <source>
        <dbReference type="ARBA" id="ARBA00023015"/>
    </source>
</evidence>
<dbReference type="SUPFAM" id="SSF53098">
    <property type="entry name" value="Ribonuclease H-like"/>
    <property type="match status" value="1"/>
</dbReference>
<keyword evidence="7" id="KW-0539">Nucleus</keyword>
<keyword evidence="5" id="KW-0805">Transcription regulation</keyword>
<comment type="subcellular location">
    <subcellularLocation>
        <location evidence="1">Nucleus</location>
    </subcellularLocation>
</comment>
<evidence type="ECO:0000313" key="10">
    <source>
        <dbReference type="EMBL" id="OQR88138.1"/>
    </source>
</evidence>
<keyword evidence="2" id="KW-0479">Metal-binding</keyword>
<dbReference type="InterPro" id="IPR003656">
    <property type="entry name" value="Znf_BED"/>
</dbReference>
<dbReference type="InterPro" id="IPR052035">
    <property type="entry name" value="ZnF_BED_domain_contain"/>
</dbReference>
<proteinExistence type="predicted"/>
<evidence type="ECO:0000259" key="9">
    <source>
        <dbReference type="PROSITE" id="PS50808"/>
    </source>
</evidence>
<dbReference type="OrthoDB" id="65967at2759"/>
<evidence type="ECO:0000256" key="7">
    <source>
        <dbReference type="ARBA" id="ARBA00023242"/>
    </source>
</evidence>
<evidence type="ECO:0000256" key="1">
    <source>
        <dbReference type="ARBA" id="ARBA00004123"/>
    </source>
</evidence>
<evidence type="ECO:0000256" key="3">
    <source>
        <dbReference type="ARBA" id="ARBA00022771"/>
    </source>
</evidence>
<gene>
    <name evidence="10" type="ORF">ACHHYP_07524</name>
</gene>
<sequence>MGRHRDPLWKWFDETPVTRPGKVTACVTCKFCRNYVCAVTTSLKRHLEICRKRDPALLPDASLPPVDLHHKRRAPTPDEEAFLAQGHSAKRTRDDVKVDARLPKQDDLDKLLARAVFQSGTPVSTLHHESFQAFFKAAAPAYIFPTATDLYGRLLDAEYAAEIDGVRAQLASSGAAMLALHPTDPLLTLFTPVPSAISAPPVRHDGSVGGLFDYATAARRHARGLLAPTPETAADPWNVSVLPFLAFCGDTTPAMQAVRDLLEKEEAPDAFDFTYGDVASALDGVCRDICALPGPKQLLKKALVLLFAIGDDSSLSTLFEETALDVLQAPMSVPGVFSPAQFGSVVAMFAALDGVRGVVTALPAALANNDAATTTMPPALTAIIYDAAFWKAVKALVHVLSPVADAIAYLQSPDATFSAVYAAYLHLKMHFLDTPSRVFEATGLLPSAHHEYPRGLVDILGHHVAAVYTPVHALAFRCDPFYDGLRTAVVDKYGAATLDLTGELLSECRRGLAHLCRKVRGLETKVLSQFCLYCTRTSAAQDVFAMTKTMLPNCIWGQATSQFPDLAALLVHIFACPATARRERGPTPPREATAEQRQKLALLVWNDAHRMQKQHSLYRDCAYAKTLARLDGDVKAEASVPEPTPLEVDSNLRILLASLPALESAHVPDAWLFGAHANGAMQQLSETAYGAAI</sequence>
<keyword evidence="4" id="KW-0862">Zinc</keyword>
<dbReference type="AlphaFoldDB" id="A0A1V9YQV5"/>
<keyword evidence="3 8" id="KW-0863">Zinc-finger</keyword>
<dbReference type="InterPro" id="IPR012337">
    <property type="entry name" value="RNaseH-like_sf"/>
</dbReference>
<comment type="caution">
    <text evidence="10">The sequence shown here is derived from an EMBL/GenBank/DDBJ whole genome shotgun (WGS) entry which is preliminary data.</text>
</comment>
<evidence type="ECO:0000313" key="11">
    <source>
        <dbReference type="Proteomes" id="UP000243579"/>
    </source>
</evidence>
<evidence type="ECO:0000256" key="8">
    <source>
        <dbReference type="PROSITE-ProRule" id="PRU00027"/>
    </source>
</evidence>
<feature type="domain" description="BED-type" evidence="9">
    <location>
        <begin position="3"/>
        <end position="61"/>
    </location>
</feature>
<dbReference type="EMBL" id="JNBR01001408">
    <property type="protein sequence ID" value="OQR88138.1"/>
    <property type="molecule type" value="Genomic_DNA"/>
</dbReference>
<dbReference type="PANTHER" id="PTHR46481:SF10">
    <property type="entry name" value="ZINC FINGER BED DOMAIN-CONTAINING PROTEIN 39"/>
    <property type="match status" value="1"/>
</dbReference>
<dbReference type="GO" id="GO:0005634">
    <property type="term" value="C:nucleus"/>
    <property type="evidence" value="ECO:0007669"/>
    <property type="project" value="UniProtKB-SubCell"/>
</dbReference>
<evidence type="ECO:0000256" key="2">
    <source>
        <dbReference type="ARBA" id="ARBA00022723"/>
    </source>
</evidence>